<feature type="compositionally biased region" description="Low complexity" evidence="1">
    <location>
        <begin position="100"/>
        <end position="109"/>
    </location>
</feature>
<dbReference type="Pfam" id="PF12273">
    <property type="entry name" value="RCR"/>
    <property type="match status" value="1"/>
</dbReference>
<comment type="caution">
    <text evidence="3">The sequence shown here is derived from an EMBL/GenBank/DDBJ whole genome shotgun (WGS) entry which is preliminary data.</text>
</comment>
<dbReference type="PANTHER" id="PTHR28187:SF1">
    <property type="entry name" value="PROTEIN RCR1-RELATED"/>
    <property type="match status" value="1"/>
</dbReference>
<reference evidence="3" key="1">
    <citation type="journal article" date="2023" name="Mol. Plant Microbe Interact.">
        <title>Elucidating the Obligate Nature and Biological Capacity of an Invasive Fungal Corn Pathogen.</title>
        <authorList>
            <person name="MacCready J.S."/>
            <person name="Roggenkamp E.M."/>
            <person name="Gdanetz K."/>
            <person name="Chilvers M.I."/>
        </authorList>
    </citation>
    <scope>NUCLEOTIDE SEQUENCE</scope>
    <source>
        <strain evidence="3">PM02</strain>
    </source>
</reference>
<evidence type="ECO:0008006" key="5">
    <source>
        <dbReference type="Google" id="ProtNLM"/>
    </source>
</evidence>
<accession>A0AAD9MF35</accession>
<feature type="compositionally biased region" description="Low complexity" evidence="1">
    <location>
        <begin position="119"/>
        <end position="132"/>
    </location>
</feature>
<dbReference type="Proteomes" id="UP001217918">
    <property type="component" value="Unassembled WGS sequence"/>
</dbReference>
<evidence type="ECO:0000256" key="1">
    <source>
        <dbReference type="SAM" id="MobiDB-lite"/>
    </source>
</evidence>
<evidence type="ECO:0000256" key="2">
    <source>
        <dbReference type="SAM" id="Phobius"/>
    </source>
</evidence>
<protein>
    <recommendedName>
        <fullName evidence="5">Chitin synthesis regulation, Congo red resistance, RCR protein</fullName>
    </recommendedName>
</protein>
<gene>
    <name evidence="3" type="ORF">P8C59_006998</name>
</gene>
<keyword evidence="4" id="KW-1185">Reference proteome</keyword>
<keyword evidence="2" id="KW-0472">Membrane</keyword>
<dbReference type="AlphaFoldDB" id="A0AAD9MF35"/>
<dbReference type="EMBL" id="JAQQPM010000006">
    <property type="protein sequence ID" value="KAK2072660.1"/>
    <property type="molecule type" value="Genomic_DNA"/>
</dbReference>
<dbReference type="InterPro" id="IPR020999">
    <property type="entry name" value="Chitin_synth_reg_RCR"/>
</dbReference>
<dbReference type="GO" id="GO:0016192">
    <property type="term" value="P:vesicle-mediated transport"/>
    <property type="evidence" value="ECO:0007669"/>
    <property type="project" value="TreeGrafter"/>
</dbReference>
<organism evidence="3 4">
    <name type="scientific">Phyllachora maydis</name>
    <dbReference type="NCBI Taxonomy" id="1825666"/>
    <lineage>
        <taxon>Eukaryota</taxon>
        <taxon>Fungi</taxon>
        <taxon>Dikarya</taxon>
        <taxon>Ascomycota</taxon>
        <taxon>Pezizomycotina</taxon>
        <taxon>Sordariomycetes</taxon>
        <taxon>Sordariomycetidae</taxon>
        <taxon>Phyllachorales</taxon>
        <taxon>Phyllachoraceae</taxon>
        <taxon>Phyllachora</taxon>
    </lineage>
</organism>
<name>A0AAD9MF35_9PEZI</name>
<evidence type="ECO:0000313" key="3">
    <source>
        <dbReference type="EMBL" id="KAK2072660.1"/>
    </source>
</evidence>
<keyword evidence="2" id="KW-1133">Transmembrane helix</keyword>
<proteinExistence type="predicted"/>
<keyword evidence="2" id="KW-0812">Transmembrane</keyword>
<feature type="transmembrane region" description="Helical" evidence="2">
    <location>
        <begin position="33"/>
        <end position="53"/>
    </location>
</feature>
<feature type="region of interest" description="Disordered" evidence="1">
    <location>
        <begin position="82"/>
        <end position="161"/>
    </location>
</feature>
<evidence type="ECO:0000313" key="4">
    <source>
        <dbReference type="Proteomes" id="UP001217918"/>
    </source>
</evidence>
<sequence length="161" mass="17811">MGFANVQPRDFCPSGYYYSNGYCYTSWGGWGRWVFLAILVVSFILAFFLLACIRARRRRQAGLAPSYGTGWLAPGNKYGYGQNNANQGPAQTYQPPPPQYSAQPANAQYTGTTFNPNDGYYGNAQYGGQQEGIQLQQPPNSYQREAQNVYEPPAGPPPAKK</sequence>
<feature type="compositionally biased region" description="Polar residues" evidence="1">
    <location>
        <begin position="133"/>
        <end position="146"/>
    </location>
</feature>
<dbReference type="PANTHER" id="PTHR28187">
    <property type="entry name" value="PROTEIN RCR1-RELATED"/>
    <property type="match status" value="1"/>
</dbReference>